<feature type="region of interest" description="Disordered" evidence="10">
    <location>
        <begin position="552"/>
        <end position="572"/>
    </location>
</feature>
<keyword evidence="4 9" id="KW-0547">Nucleotide-binding</keyword>
<dbReference type="PROSITE" id="PS00107">
    <property type="entry name" value="PROTEIN_KINASE_ATP"/>
    <property type="match status" value="1"/>
</dbReference>
<proteinExistence type="predicted"/>
<comment type="catalytic activity">
    <reaction evidence="7">
        <text>L-threonyl-[protein] + ATP = O-phospho-L-threonyl-[protein] + ADP + H(+)</text>
        <dbReference type="Rhea" id="RHEA:46608"/>
        <dbReference type="Rhea" id="RHEA-COMP:11060"/>
        <dbReference type="Rhea" id="RHEA-COMP:11605"/>
        <dbReference type="ChEBI" id="CHEBI:15378"/>
        <dbReference type="ChEBI" id="CHEBI:30013"/>
        <dbReference type="ChEBI" id="CHEBI:30616"/>
        <dbReference type="ChEBI" id="CHEBI:61977"/>
        <dbReference type="ChEBI" id="CHEBI:456216"/>
        <dbReference type="EC" id="2.7.11.1"/>
    </reaction>
</comment>
<name>A0A9W6Z6V4_AMBMO</name>
<evidence type="ECO:0000256" key="7">
    <source>
        <dbReference type="ARBA" id="ARBA00047899"/>
    </source>
</evidence>
<keyword evidence="5" id="KW-0418">Kinase</keyword>
<dbReference type="GO" id="GO:0030447">
    <property type="term" value="P:filamentous growth"/>
    <property type="evidence" value="ECO:0007669"/>
    <property type="project" value="UniProtKB-ARBA"/>
</dbReference>
<evidence type="ECO:0000313" key="12">
    <source>
        <dbReference type="EMBL" id="GMG53278.1"/>
    </source>
</evidence>
<feature type="compositionally biased region" description="Polar residues" evidence="10">
    <location>
        <begin position="144"/>
        <end position="167"/>
    </location>
</feature>
<evidence type="ECO:0000256" key="8">
    <source>
        <dbReference type="ARBA" id="ARBA00048679"/>
    </source>
</evidence>
<feature type="binding site" evidence="9">
    <location>
        <position position="291"/>
    </location>
    <ligand>
        <name>ATP</name>
        <dbReference type="ChEBI" id="CHEBI:30616"/>
    </ligand>
</feature>
<dbReference type="Pfam" id="PF00069">
    <property type="entry name" value="Pkinase"/>
    <property type="match status" value="1"/>
</dbReference>
<keyword evidence="6 9" id="KW-0067">ATP-binding</keyword>
<dbReference type="AlphaFoldDB" id="A0A9W6Z6V4"/>
<evidence type="ECO:0000256" key="3">
    <source>
        <dbReference type="ARBA" id="ARBA00022679"/>
    </source>
</evidence>
<dbReference type="Gene3D" id="1.10.510.10">
    <property type="entry name" value="Transferase(Phosphotransferase) domain 1"/>
    <property type="match status" value="1"/>
</dbReference>
<dbReference type="InterPro" id="IPR051334">
    <property type="entry name" value="SRPK"/>
</dbReference>
<sequence>MPTEQVDGCLTATGQQHSEEQQQINLVEAMAATTATSPKKKQQQQPSFEKKTIFSPKSPLSPIKTNTNKSSGNGDTKSKLSLALKQASEKQTLIDPHELRFFAQDAEISKEVDSKLIHHLSADELIQGTSSSIHDTLENLQKVPKSSGQFPKSLQQQQHNSQTSIPQYKNDKYVPKPSLNPQAIGTAVKQLSISDNTLPLHYKHYTGSLNSSGEVDNDFSDDDEMLDSDEDVDPNNEEDQNDYMPGGYHPAFLGEYYKDKKYILVRKLGWGHFSTVWLAKDLQENKHVAMKIVRSAKNYRETAIDEIKLLSKINHTDKDHPGHAHLIKLLDYFDHHGVNGVHICMVFEVLGENLLSLIRRYKHKGLPIKFVKQIAKQMLLAIDFLHRQCGIIHTDIKPENILLEIEDVEKLVNYLEESQRERRLLRKVSSKIQSGTYDPNSDEPITLTQENIPFRKSRFGKRSLSVITGSQPLPSPLRSRSSSFYQSPLHKSALLNNSSTYLDGQNSPIGMGMRNFNLGRNGSSSLAASVSISAKTSFQDLQSMMTKNSVSEKALFSVDPPNDDEIEDEDTI</sequence>
<dbReference type="GO" id="GO:0050684">
    <property type="term" value="P:regulation of mRNA processing"/>
    <property type="evidence" value="ECO:0007669"/>
    <property type="project" value="TreeGrafter"/>
</dbReference>
<evidence type="ECO:0000313" key="13">
    <source>
        <dbReference type="Proteomes" id="UP001165063"/>
    </source>
</evidence>
<feature type="compositionally biased region" description="Polar residues" evidence="10">
    <location>
        <begin position="63"/>
        <end position="75"/>
    </location>
</feature>
<keyword evidence="3" id="KW-0808">Transferase</keyword>
<comment type="caution">
    <text evidence="12">The sequence shown here is derived from an EMBL/GenBank/DDBJ whole genome shotgun (WGS) entry which is preliminary data.</text>
</comment>
<feature type="region of interest" description="Disordered" evidence="10">
    <location>
        <begin position="31"/>
        <end position="82"/>
    </location>
</feature>
<dbReference type="SMART" id="SM00220">
    <property type="entry name" value="S_TKc"/>
    <property type="match status" value="1"/>
</dbReference>
<evidence type="ECO:0000259" key="11">
    <source>
        <dbReference type="PROSITE" id="PS50011"/>
    </source>
</evidence>
<evidence type="ECO:0000256" key="2">
    <source>
        <dbReference type="ARBA" id="ARBA00022527"/>
    </source>
</evidence>
<feature type="compositionally biased region" description="Low complexity" evidence="10">
    <location>
        <begin position="31"/>
        <end position="47"/>
    </location>
</feature>
<evidence type="ECO:0000256" key="1">
    <source>
        <dbReference type="ARBA" id="ARBA00012513"/>
    </source>
</evidence>
<dbReference type="GO" id="GO:0005634">
    <property type="term" value="C:nucleus"/>
    <property type="evidence" value="ECO:0007669"/>
    <property type="project" value="TreeGrafter"/>
</dbReference>
<evidence type="ECO:0000256" key="4">
    <source>
        <dbReference type="ARBA" id="ARBA00022741"/>
    </source>
</evidence>
<dbReference type="Gene3D" id="3.30.200.20">
    <property type="entry name" value="Phosphorylase Kinase, domain 1"/>
    <property type="match status" value="1"/>
</dbReference>
<feature type="compositionally biased region" description="Acidic residues" evidence="10">
    <location>
        <begin position="215"/>
        <end position="241"/>
    </location>
</feature>
<feature type="compositionally biased region" description="Acidic residues" evidence="10">
    <location>
        <begin position="561"/>
        <end position="572"/>
    </location>
</feature>
<dbReference type="GO" id="GO:0004674">
    <property type="term" value="F:protein serine/threonine kinase activity"/>
    <property type="evidence" value="ECO:0007669"/>
    <property type="project" value="UniProtKB-KW"/>
</dbReference>
<evidence type="ECO:0000256" key="10">
    <source>
        <dbReference type="SAM" id="MobiDB-lite"/>
    </source>
</evidence>
<evidence type="ECO:0000256" key="9">
    <source>
        <dbReference type="PROSITE-ProRule" id="PRU10141"/>
    </source>
</evidence>
<dbReference type="EMBL" id="BSXU01005400">
    <property type="protein sequence ID" value="GMG53278.1"/>
    <property type="molecule type" value="Genomic_DNA"/>
</dbReference>
<dbReference type="InterPro" id="IPR017441">
    <property type="entry name" value="Protein_kinase_ATP_BS"/>
</dbReference>
<reference evidence="12" key="1">
    <citation type="submission" date="2023-04" db="EMBL/GenBank/DDBJ databases">
        <title>Ambrosiozyma monospora NBRC 1965.</title>
        <authorList>
            <person name="Ichikawa N."/>
            <person name="Sato H."/>
            <person name="Tonouchi N."/>
        </authorList>
    </citation>
    <scope>NUCLEOTIDE SEQUENCE</scope>
    <source>
        <strain evidence="12">NBRC 1965</strain>
    </source>
</reference>
<feature type="domain" description="Protein kinase" evidence="11">
    <location>
        <begin position="262"/>
        <end position="572"/>
    </location>
</feature>
<dbReference type="FunFam" id="3.30.200.20:FF:000770">
    <property type="entry name" value="SRSF protein kinase 2"/>
    <property type="match status" value="1"/>
</dbReference>
<dbReference type="OrthoDB" id="2649at2759"/>
<organism evidence="12 13">
    <name type="scientific">Ambrosiozyma monospora</name>
    <name type="common">Yeast</name>
    <name type="synonym">Endomycopsis monosporus</name>
    <dbReference type="NCBI Taxonomy" id="43982"/>
    <lineage>
        <taxon>Eukaryota</taxon>
        <taxon>Fungi</taxon>
        <taxon>Dikarya</taxon>
        <taxon>Ascomycota</taxon>
        <taxon>Saccharomycotina</taxon>
        <taxon>Pichiomycetes</taxon>
        <taxon>Pichiales</taxon>
        <taxon>Pichiaceae</taxon>
        <taxon>Ambrosiozyma</taxon>
    </lineage>
</organism>
<dbReference type="SUPFAM" id="SSF56112">
    <property type="entry name" value="Protein kinase-like (PK-like)"/>
    <property type="match status" value="1"/>
</dbReference>
<dbReference type="PROSITE" id="PS00108">
    <property type="entry name" value="PROTEIN_KINASE_ST"/>
    <property type="match status" value="1"/>
</dbReference>
<evidence type="ECO:0000256" key="5">
    <source>
        <dbReference type="ARBA" id="ARBA00022777"/>
    </source>
</evidence>
<gene>
    <name evidence="12" type="ORF">Amon01_000739600</name>
</gene>
<dbReference type="PANTHER" id="PTHR47634">
    <property type="entry name" value="PROTEIN KINASE DOMAIN-CONTAINING PROTEIN-RELATED"/>
    <property type="match status" value="1"/>
</dbReference>
<keyword evidence="2" id="KW-0723">Serine/threonine-protein kinase</keyword>
<dbReference type="PROSITE" id="PS50011">
    <property type="entry name" value="PROTEIN_KINASE_DOM"/>
    <property type="match status" value="1"/>
</dbReference>
<feature type="region of interest" description="Disordered" evidence="10">
    <location>
        <begin position="1"/>
        <end position="20"/>
    </location>
</feature>
<dbReference type="InterPro" id="IPR000719">
    <property type="entry name" value="Prot_kinase_dom"/>
</dbReference>
<dbReference type="PANTHER" id="PTHR47634:SF9">
    <property type="entry name" value="PROTEIN KINASE DOMAIN-CONTAINING PROTEIN-RELATED"/>
    <property type="match status" value="1"/>
</dbReference>
<accession>A0A9W6Z6V4</accession>
<dbReference type="InterPro" id="IPR008271">
    <property type="entry name" value="Ser/Thr_kinase_AS"/>
</dbReference>
<dbReference type="EC" id="2.7.11.1" evidence="1"/>
<dbReference type="GO" id="GO:0000245">
    <property type="term" value="P:spliceosomal complex assembly"/>
    <property type="evidence" value="ECO:0007669"/>
    <property type="project" value="TreeGrafter"/>
</dbReference>
<dbReference type="Proteomes" id="UP001165063">
    <property type="component" value="Unassembled WGS sequence"/>
</dbReference>
<dbReference type="InterPro" id="IPR011009">
    <property type="entry name" value="Kinase-like_dom_sf"/>
</dbReference>
<dbReference type="GO" id="GO:0005524">
    <property type="term" value="F:ATP binding"/>
    <property type="evidence" value="ECO:0007669"/>
    <property type="project" value="UniProtKB-UniRule"/>
</dbReference>
<evidence type="ECO:0000256" key="6">
    <source>
        <dbReference type="ARBA" id="ARBA00022840"/>
    </source>
</evidence>
<comment type="catalytic activity">
    <reaction evidence="8">
        <text>L-seryl-[protein] + ATP = O-phospho-L-seryl-[protein] + ADP + H(+)</text>
        <dbReference type="Rhea" id="RHEA:17989"/>
        <dbReference type="Rhea" id="RHEA-COMP:9863"/>
        <dbReference type="Rhea" id="RHEA-COMP:11604"/>
        <dbReference type="ChEBI" id="CHEBI:15378"/>
        <dbReference type="ChEBI" id="CHEBI:29999"/>
        <dbReference type="ChEBI" id="CHEBI:30616"/>
        <dbReference type="ChEBI" id="CHEBI:83421"/>
        <dbReference type="ChEBI" id="CHEBI:456216"/>
        <dbReference type="EC" id="2.7.11.1"/>
    </reaction>
</comment>
<feature type="region of interest" description="Disordered" evidence="10">
    <location>
        <begin position="143"/>
        <end position="170"/>
    </location>
</feature>
<feature type="region of interest" description="Disordered" evidence="10">
    <location>
        <begin position="206"/>
        <end position="245"/>
    </location>
</feature>
<keyword evidence="13" id="KW-1185">Reference proteome</keyword>
<dbReference type="GO" id="GO:0005737">
    <property type="term" value="C:cytoplasm"/>
    <property type="evidence" value="ECO:0007669"/>
    <property type="project" value="TreeGrafter"/>
</dbReference>
<protein>
    <recommendedName>
        <fullName evidence="1">non-specific serine/threonine protein kinase</fullName>
        <ecNumber evidence="1">2.7.11.1</ecNumber>
    </recommendedName>
</protein>